<gene>
    <name evidence="2" type="ORF">HNQ65_001219</name>
</gene>
<protein>
    <submittedName>
        <fullName evidence="2">Uncharacterized protein</fullName>
    </submittedName>
</protein>
<reference evidence="2 3" key="1">
    <citation type="submission" date="2020-08" db="EMBL/GenBank/DDBJ databases">
        <title>Genomic Encyclopedia of Type Strains, Phase IV (KMG-IV): sequencing the most valuable type-strain genomes for metagenomic binning, comparative biology and taxonomic classification.</title>
        <authorList>
            <person name="Goeker M."/>
        </authorList>
    </citation>
    <scope>NUCLEOTIDE SEQUENCE [LARGE SCALE GENOMIC DNA]</scope>
    <source>
        <strain evidence="2 3">DSM 12252</strain>
    </source>
</reference>
<evidence type="ECO:0000256" key="1">
    <source>
        <dbReference type="SAM" id="MobiDB-lite"/>
    </source>
</evidence>
<proteinExistence type="predicted"/>
<organism evidence="2 3">
    <name type="scientific">Prosthecobacter vanneervenii</name>
    <dbReference type="NCBI Taxonomy" id="48466"/>
    <lineage>
        <taxon>Bacteria</taxon>
        <taxon>Pseudomonadati</taxon>
        <taxon>Verrucomicrobiota</taxon>
        <taxon>Verrucomicrobiia</taxon>
        <taxon>Verrucomicrobiales</taxon>
        <taxon>Verrucomicrobiaceae</taxon>
        <taxon>Prosthecobacter</taxon>
    </lineage>
</organism>
<dbReference type="AlphaFoldDB" id="A0A7W7Y8L3"/>
<sequence length="57" mass="6210">MLNTRSTRIAAALLLALLFGWIVRAHRKDGTDTQPTDTPAPPTAIQEPPTQSVLNNE</sequence>
<name>A0A7W7Y8L3_9BACT</name>
<dbReference type="Proteomes" id="UP000590740">
    <property type="component" value="Unassembled WGS sequence"/>
</dbReference>
<dbReference type="EMBL" id="JACHIG010000002">
    <property type="protein sequence ID" value="MBB5031651.1"/>
    <property type="molecule type" value="Genomic_DNA"/>
</dbReference>
<feature type="compositionally biased region" description="Polar residues" evidence="1">
    <location>
        <begin position="48"/>
        <end position="57"/>
    </location>
</feature>
<feature type="region of interest" description="Disordered" evidence="1">
    <location>
        <begin position="29"/>
        <end position="57"/>
    </location>
</feature>
<keyword evidence="3" id="KW-1185">Reference proteome</keyword>
<dbReference type="RefSeq" id="WP_184338588.1">
    <property type="nucleotide sequence ID" value="NZ_JACHIG010000002.1"/>
</dbReference>
<comment type="caution">
    <text evidence="2">The sequence shown here is derived from an EMBL/GenBank/DDBJ whole genome shotgun (WGS) entry which is preliminary data.</text>
</comment>
<evidence type="ECO:0000313" key="2">
    <source>
        <dbReference type="EMBL" id="MBB5031651.1"/>
    </source>
</evidence>
<evidence type="ECO:0000313" key="3">
    <source>
        <dbReference type="Proteomes" id="UP000590740"/>
    </source>
</evidence>
<accession>A0A7W7Y8L3</accession>